<evidence type="ECO:0000313" key="4">
    <source>
        <dbReference type="Proteomes" id="UP001595733"/>
    </source>
</evidence>
<evidence type="ECO:0000259" key="2">
    <source>
        <dbReference type="PROSITE" id="PS51272"/>
    </source>
</evidence>
<dbReference type="InterPro" id="IPR001119">
    <property type="entry name" value="SLH_dom"/>
</dbReference>
<keyword evidence="4" id="KW-1185">Reference proteome</keyword>
<dbReference type="PANTHER" id="PTHR40446">
    <property type="entry name" value="N-ACETYLGLUCOSAMINE-1-PHOSPHODIESTER ALPHA-N-ACETYLGLUCOSAMINIDASE"/>
    <property type="match status" value="1"/>
</dbReference>
<proteinExistence type="predicted"/>
<feature type="signal peptide" evidence="1">
    <location>
        <begin position="1"/>
        <end position="26"/>
    </location>
</feature>
<evidence type="ECO:0000256" key="1">
    <source>
        <dbReference type="SAM" id="SignalP"/>
    </source>
</evidence>
<accession>A0ABV8UXB1</accession>
<organism evidence="3 4">
    <name type="scientific">Chryseomicrobium palamuruense</name>
    <dbReference type="NCBI Taxonomy" id="682973"/>
    <lineage>
        <taxon>Bacteria</taxon>
        <taxon>Bacillati</taxon>
        <taxon>Bacillota</taxon>
        <taxon>Bacilli</taxon>
        <taxon>Bacillales</taxon>
        <taxon>Caryophanaceae</taxon>
        <taxon>Chryseomicrobium</taxon>
    </lineage>
</organism>
<gene>
    <name evidence="3" type="ORF">ACFO0S_08955</name>
</gene>
<feature type="domain" description="SLH" evidence="2">
    <location>
        <begin position="855"/>
        <end position="910"/>
    </location>
</feature>
<feature type="chain" id="PRO_5045141530" evidence="1">
    <location>
        <begin position="27"/>
        <end position="910"/>
    </location>
</feature>
<dbReference type="Pfam" id="PF09992">
    <property type="entry name" value="NAGPA"/>
    <property type="match status" value="1"/>
</dbReference>
<keyword evidence="1" id="KW-0732">Signal</keyword>
<dbReference type="InterPro" id="IPR018711">
    <property type="entry name" value="NAGPA"/>
</dbReference>
<name>A0ABV8UXB1_9BACL</name>
<dbReference type="PANTHER" id="PTHR40446:SF2">
    <property type="entry name" value="N-ACETYLGLUCOSAMINE-1-PHOSPHODIESTER ALPHA-N-ACETYLGLUCOSAMINIDASE"/>
    <property type="match status" value="1"/>
</dbReference>
<dbReference type="PROSITE" id="PS51272">
    <property type="entry name" value="SLH"/>
    <property type="match status" value="3"/>
</dbReference>
<feature type="domain" description="SLH" evidence="2">
    <location>
        <begin position="736"/>
        <end position="799"/>
    </location>
</feature>
<dbReference type="Gene3D" id="2.60.120.260">
    <property type="entry name" value="Galactose-binding domain-like"/>
    <property type="match status" value="1"/>
</dbReference>
<dbReference type="Pfam" id="PF00395">
    <property type="entry name" value="SLH"/>
    <property type="match status" value="3"/>
</dbReference>
<reference evidence="4" key="1">
    <citation type="journal article" date="2019" name="Int. J. Syst. Evol. Microbiol.">
        <title>The Global Catalogue of Microorganisms (GCM) 10K type strain sequencing project: providing services to taxonomists for standard genome sequencing and annotation.</title>
        <authorList>
            <consortium name="The Broad Institute Genomics Platform"/>
            <consortium name="The Broad Institute Genome Sequencing Center for Infectious Disease"/>
            <person name="Wu L."/>
            <person name="Ma J."/>
        </authorList>
    </citation>
    <scope>NUCLEOTIDE SEQUENCE [LARGE SCALE GENOMIC DNA]</scope>
    <source>
        <strain evidence="4">CCUG 50353</strain>
    </source>
</reference>
<comment type="caution">
    <text evidence="3">The sequence shown here is derived from an EMBL/GenBank/DDBJ whole genome shotgun (WGS) entry which is preliminary data.</text>
</comment>
<feature type="domain" description="SLH" evidence="2">
    <location>
        <begin position="800"/>
        <end position="854"/>
    </location>
</feature>
<dbReference type="Proteomes" id="UP001595733">
    <property type="component" value="Unassembled WGS sequence"/>
</dbReference>
<dbReference type="RefSeq" id="WP_378141547.1">
    <property type="nucleotide sequence ID" value="NZ_JBHSEF010000022.1"/>
</dbReference>
<evidence type="ECO:0000313" key="3">
    <source>
        <dbReference type="EMBL" id="MFC4355173.1"/>
    </source>
</evidence>
<dbReference type="EMBL" id="JBHSEF010000022">
    <property type="protein sequence ID" value="MFC4355173.1"/>
    <property type="molecule type" value="Genomic_DNA"/>
</dbReference>
<sequence>MHPSKKFLISLVTAAIVVTLPVSSLAAVTDQYKLSQGTEYQKRSDTVSGRPVQVNIVTSDLSDPFTKVDVGFPNPLTTLQRPTVQANNLTGPGQQVTGVINGSFFGQDRLPMYLISYRNRLMNAGIIASGRDQYVNEPWAFGVTENGLPKIDTYALDLSFIHNGVKKSITSSNKQRSDNSLILFTSDYPKSTTETNQFGYEVVLRAIDGNAALDFGRTIQAEVIGIRPHGDTSVSQIPKDGFVLSAHGTAMDNIKNLQIGEQLTVGATIDQKWMNSSFMLTSGPLLVSNGQIDLNIDPKSSRATERAPRTAIAIDATGKKVWMVTVDGRQPGISEGMTLMEFSSYLKSLGASYALNLDGGGSTALGIREPGSFNVSLKNRPSDGSERGVSTVLYSMSTAPAGTPTTIAATMNREGVFLVGAKGSVSTGNLMDNYYNPVAIDQSRYTLSSPQQLATVSGMTFTASKAGKGTLDVKYDAAVKSFPFEVVATPTTLRPSQSEMTVRINEKQTISVKAYDASNREIHFDPTQVAWSVTGGVGTITSAGVFTASAQEGKGSIVGTLGGKTVSIPVSVSGSTLKLSSLDHPAEWTASAVRGSATLSGLTAKEVPFEGANALKVTYDFTGQTGTSAAYVSPKTAMKLDGIPLALSARVYGDASQSWVRGKLKDATGKEVLVNFTEEKGLKWSGWNRVTASLPAGLQAPLQLQELYFAQPEGSTKTKGSIYFDDLKAIYKADYQEASFKDTGLTYRAEKEVAALVTAGVIGGYPDGTFGPYQDMTRLQAAILLSRAMNLTYGGSDPGFSDMPKGTRFFEEVAAVAAAGVINGKEGGAKFDPNGKLTRAEMAAILQRGFNLPMTTKNHFTDIGGSFAKAHINALAESKITTGIGDGKFGPQQHITRGDFSVFLYRTLNR</sequence>
<protein>
    <submittedName>
        <fullName evidence="3">S-layer homology domain-containing protein</fullName>
    </submittedName>
</protein>